<evidence type="ECO:0008006" key="4">
    <source>
        <dbReference type="Google" id="ProtNLM"/>
    </source>
</evidence>
<comment type="caution">
    <text evidence="2">The sequence shown here is derived from an EMBL/GenBank/DDBJ whole genome shotgun (WGS) entry which is preliminary data.</text>
</comment>
<dbReference type="Proteomes" id="UP000285405">
    <property type="component" value="Unassembled WGS sequence"/>
</dbReference>
<organism evidence="2 3">
    <name type="scientific">Golovinomyces cichoracearum</name>
    <dbReference type="NCBI Taxonomy" id="62708"/>
    <lineage>
        <taxon>Eukaryota</taxon>
        <taxon>Fungi</taxon>
        <taxon>Dikarya</taxon>
        <taxon>Ascomycota</taxon>
        <taxon>Pezizomycotina</taxon>
        <taxon>Leotiomycetes</taxon>
        <taxon>Erysiphales</taxon>
        <taxon>Erysiphaceae</taxon>
        <taxon>Golovinomyces</taxon>
    </lineage>
</organism>
<dbReference type="EMBL" id="MCBR01012236">
    <property type="protein sequence ID" value="RKF65358.1"/>
    <property type="molecule type" value="Genomic_DNA"/>
</dbReference>
<protein>
    <recommendedName>
        <fullName evidence="4">SWIM-type domain-containing protein</fullName>
    </recommendedName>
</protein>
<accession>A0A420I6S2</accession>
<dbReference type="OrthoDB" id="10566201at2759"/>
<sequence>MREAINVIPFIHPYALNLILNEKAKLPLKQANPLPFPCRCSVSQCLGITCFHNIRKRQQTTGLLALSDIDCHWHYDRYSHGQISNQDSCRILLNPHKVNGKGRPQGSIKRLPSAAEVAKSDNKNRKGYGASSNRRDLSLFEHEAIYLPLSSAPPRLEIAPLPKEKSRLSYSLTPAVVDREKNETMYTSITASTTSTASTPSISALPPTSAALSRCSTILLGVDRGAGDNNCYQPRTLRERACMRSIKIGALGSAVNVDMLDDNEETDEHELLNEDNHGGEGKFAWDMY</sequence>
<name>A0A420I6S2_9PEZI</name>
<evidence type="ECO:0000313" key="2">
    <source>
        <dbReference type="EMBL" id="RKF65358.1"/>
    </source>
</evidence>
<feature type="region of interest" description="Disordered" evidence="1">
    <location>
        <begin position="100"/>
        <end position="132"/>
    </location>
</feature>
<proteinExistence type="predicted"/>
<reference evidence="2 3" key="1">
    <citation type="journal article" date="2018" name="BMC Genomics">
        <title>Comparative genome analyses reveal sequence features reflecting distinct modes of host-adaptation between dicot and monocot powdery mildew.</title>
        <authorList>
            <person name="Wu Y."/>
            <person name="Ma X."/>
            <person name="Pan Z."/>
            <person name="Kale S.D."/>
            <person name="Song Y."/>
            <person name="King H."/>
            <person name="Zhang Q."/>
            <person name="Presley C."/>
            <person name="Deng X."/>
            <person name="Wei C.I."/>
            <person name="Xiao S."/>
        </authorList>
    </citation>
    <scope>NUCLEOTIDE SEQUENCE [LARGE SCALE GENOMIC DNA]</scope>
    <source>
        <strain evidence="2">UCSC1</strain>
    </source>
</reference>
<gene>
    <name evidence="2" type="ORF">GcC1_122019</name>
</gene>
<evidence type="ECO:0000313" key="3">
    <source>
        <dbReference type="Proteomes" id="UP000285405"/>
    </source>
</evidence>
<dbReference type="AlphaFoldDB" id="A0A420I6S2"/>
<evidence type="ECO:0000256" key="1">
    <source>
        <dbReference type="SAM" id="MobiDB-lite"/>
    </source>
</evidence>